<dbReference type="AlphaFoldDB" id="Q65QI3"/>
<gene>
    <name evidence="1" type="ordered locus">MS2169</name>
</gene>
<protein>
    <submittedName>
        <fullName evidence="1">Uncharacterized protein</fullName>
    </submittedName>
</protein>
<dbReference type="Proteomes" id="UP000000607">
    <property type="component" value="Chromosome"/>
</dbReference>
<evidence type="ECO:0000313" key="1">
    <source>
        <dbReference type="EMBL" id="AAU38777.1"/>
    </source>
</evidence>
<organism evidence="1 2">
    <name type="scientific">Mannheimia succiniciproducens (strain KCTC 0769BP / MBEL55E)</name>
    <dbReference type="NCBI Taxonomy" id="221988"/>
    <lineage>
        <taxon>Bacteria</taxon>
        <taxon>Pseudomonadati</taxon>
        <taxon>Pseudomonadota</taxon>
        <taxon>Gammaproteobacteria</taxon>
        <taxon>Pasteurellales</taxon>
        <taxon>Pasteurellaceae</taxon>
        <taxon>Basfia</taxon>
    </lineage>
</organism>
<reference evidence="1 2" key="1">
    <citation type="journal article" date="2004" name="Nat. Biotechnol.">
        <title>The genome sequence of the capnophilic rumen bacterium Mannheimia succiniciproducens.</title>
        <authorList>
            <person name="Hong S.H."/>
            <person name="Kim J.S."/>
            <person name="Lee S.Y."/>
            <person name="In Y.H."/>
            <person name="Choi S.S."/>
            <person name="Rih J.-K."/>
            <person name="Kim C.H."/>
            <person name="Jeong H."/>
            <person name="Hur C.G."/>
            <person name="Kim J.J."/>
        </authorList>
    </citation>
    <scope>NUCLEOTIDE SEQUENCE [LARGE SCALE GENOMIC DNA]</scope>
    <source>
        <strain evidence="2">KCTC 0769BP / MBEL55E</strain>
    </source>
</reference>
<dbReference type="EMBL" id="AE016827">
    <property type="protein sequence ID" value="AAU38777.1"/>
    <property type="molecule type" value="Genomic_DNA"/>
</dbReference>
<name>Q65QI3_MANSM</name>
<proteinExistence type="predicted"/>
<sequence length="32" mass="4074">MEIEHKMDKCHQVHYLAYPYYLFEYYKENASE</sequence>
<dbReference type="KEGG" id="msu:MS2169"/>
<accession>Q65QI3</accession>
<keyword evidence="2" id="KW-1185">Reference proteome</keyword>
<evidence type="ECO:0000313" key="2">
    <source>
        <dbReference type="Proteomes" id="UP000000607"/>
    </source>
</evidence>
<dbReference type="HOGENOM" id="CLU_3390173_0_0_6"/>